<dbReference type="GeneID" id="73334622"/>
<dbReference type="KEGG" id="clup:CLUP02_00565"/>
<evidence type="ECO:0008006" key="3">
    <source>
        <dbReference type="Google" id="ProtNLM"/>
    </source>
</evidence>
<proteinExistence type="predicted"/>
<reference evidence="1" key="1">
    <citation type="journal article" date="2021" name="Mol. Plant Microbe Interact.">
        <title>Complete Genome Sequence of the Plant-Pathogenic Fungus Colletotrichum lupini.</title>
        <authorList>
            <person name="Baroncelli R."/>
            <person name="Pensec F."/>
            <person name="Da Lio D."/>
            <person name="Boufleur T."/>
            <person name="Vicente I."/>
            <person name="Sarrocco S."/>
            <person name="Picot A."/>
            <person name="Baraldi E."/>
            <person name="Sukno S."/>
            <person name="Thon M."/>
            <person name="Le Floch G."/>
        </authorList>
    </citation>
    <scope>NUCLEOTIDE SEQUENCE</scope>
    <source>
        <strain evidence="1">IMI 504893</strain>
    </source>
</reference>
<dbReference type="EMBL" id="CP019471">
    <property type="protein sequence ID" value="UQC73918.1"/>
    <property type="molecule type" value="Genomic_DNA"/>
</dbReference>
<dbReference type="AlphaFoldDB" id="A0A9Q8SBB4"/>
<accession>A0A9Q8SBB4</accession>
<gene>
    <name evidence="1" type="ORF">CLUP02_00565</name>
</gene>
<protein>
    <recommendedName>
        <fullName evidence="3">F-box domain-containing protein</fullName>
    </recommendedName>
</protein>
<dbReference type="Proteomes" id="UP000830671">
    <property type="component" value="Chromosome 1"/>
</dbReference>
<dbReference type="RefSeq" id="XP_049135569.1">
    <property type="nucleotide sequence ID" value="XM_049279612.1"/>
</dbReference>
<evidence type="ECO:0000313" key="2">
    <source>
        <dbReference type="Proteomes" id="UP000830671"/>
    </source>
</evidence>
<evidence type="ECO:0000313" key="1">
    <source>
        <dbReference type="EMBL" id="UQC73918.1"/>
    </source>
</evidence>
<organism evidence="1 2">
    <name type="scientific">Colletotrichum lupini</name>
    <dbReference type="NCBI Taxonomy" id="145971"/>
    <lineage>
        <taxon>Eukaryota</taxon>
        <taxon>Fungi</taxon>
        <taxon>Dikarya</taxon>
        <taxon>Ascomycota</taxon>
        <taxon>Pezizomycotina</taxon>
        <taxon>Sordariomycetes</taxon>
        <taxon>Hypocreomycetidae</taxon>
        <taxon>Glomerellales</taxon>
        <taxon>Glomerellaceae</taxon>
        <taxon>Colletotrichum</taxon>
        <taxon>Colletotrichum acutatum species complex</taxon>
    </lineage>
</organism>
<name>A0A9Q8SBB4_9PEZI</name>
<sequence>MSLNKLKNIDIFNPRYGNVARSAYNRPARRDQATNALRGTESAGHIILPRGHFPIWYSMTMEYIHMGVWGYSHYAKDGFAVNAYLIFVESFSLHSGDLTMNSTIIPHATLESIETGKHCCAGVSAERLVVDCPQHPWLVPETREPPTDLNPSTIKVTKQLITEAPRISIMHLMFTIRFSATSCSQNGVCIFVTSTARLPPHCLVTFISLHPGISLSPPFVMGRFWEFLITGLPSLCVSIFNLLPPYRQSPTQSGDSITPYQKACKACRSGKIYTNYDQKSTKKHARINAKELLIYQIPLKIQLLVMERLDPVDIFCLRQSCSMFFSAFEYASFSSLQKPVELPENHSTFETELSRPFHIASDHQYSVNHLRHGQKKLKGCGDSQSGVRPIVQMYLNDLSARDQREIAHRLRLNAVCEVCLRSQSTPTDLMDRESTRSEGLEEPKLVMSGLSNALPVKRTGTLPNAIYLQQPLLAFTLDYGDAVEERYGNEYLSPHLTFSSHQFMSPFDWERCCCACNSSEHIDATGILMMSSVSGKRGYSLHQVDWRLCYATYQWGIDSNRITLTRGRMEMSNTKVASIRLVRILRIAMSVSQQNDG</sequence>
<keyword evidence="2" id="KW-1185">Reference proteome</keyword>